<dbReference type="AlphaFoldDB" id="A0A9X2DQH9"/>
<sequence length="158" mass="17588">MKKLLVYGGIVVVLFAALAIVTSMKSQQASEGNPFGKERLDPSTIKQLDDPLYQNIILPDELQASLENGEDKTIYFYSPTCPACQQTSPVLVPTAEEIGVNLELLNVLEFEEAWADFGINVTPTVIHFENGEEESRLESSQTKEEYEQWLSERADSAS</sequence>
<dbReference type="Pfam" id="PF00085">
    <property type="entry name" value="Thioredoxin"/>
    <property type="match status" value="1"/>
</dbReference>
<feature type="domain" description="Thioredoxin" evidence="2">
    <location>
        <begin position="13"/>
        <end position="155"/>
    </location>
</feature>
<dbReference type="RefSeq" id="WP_251223388.1">
    <property type="nucleotide sequence ID" value="NZ_JAMBOL010000008.1"/>
</dbReference>
<name>A0A9X2DQH9_9BACI</name>
<feature type="region of interest" description="Disordered" evidence="1">
    <location>
        <begin position="131"/>
        <end position="158"/>
    </location>
</feature>
<dbReference type="Proteomes" id="UP001139179">
    <property type="component" value="Unassembled WGS sequence"/>
</dbReference>
<dbReference type="SUPFAM" id="SSF52833">
    <property type="entry name" value="Thioredoxin-like"/>
    <property type="match status" value="1"/>
</dbReference>
<gene>
    <name evidence="3" type="ORF">M3202_11005</name>
</gene>
<evidence type="ECO:0000259" key="2">
    <source>
        <dbReference type="PROSITE" id="PS51352"/>
    </source>
</evidence>
<dbReference type="CDD" id="cd02947">
    <property type="entry name" value="TRX_family"/>
    <property type="match status" value="1"/>
</dbReference>
<organism evidence="3 4">
    <name type="scientific">Halalkalibacter oceani</name>
    <dbReference type="NCBI Taxonomy" id="1653776"/>
    <lineage>
        <taxon>Bacteria</taxon>
        <taxon>Bacillati</taxon>
        <taxon>Bacillota</taxon>
        <taxon>Bacilli</taxon>
        <taxon>Bacillales</taxon>
        <taxon>Bacillaceae</taxon>
        <taxon>Halalkalibacter</taxon>
    </lineage>
</organism>
<dbReference type="PROSITE" id="PS51352">
    <property type="entry name" value="THIOREDOXIN_2"/>
    <property type="match status" value="1"/>
</dbReference>
<protein>
    <submittedName>
        <fullName evidence="3">Thioredoxin family protein</fullName>
    </submittedName>
</protein>
<comment type="caution">
    <text evidence="3">The sequence shown here is derived from an EMBL/GenBank/DDBJ whole genome shotgun (WGS) entry which is preliminary data.</text>
</comment>
<dbReference type="Gene3D" id="3.40.30.10">
    <property type="entry name" value="Glutaredoxin"/>
    <property type="match status" value="1"/>
</dbReference>
<accession>A0A9X2DQH9</accession>
<keyword evidence="4" id="KW-1185">Reference proteome</keyword>
<reference evidence="3" key="1">
    <citation type="submission" date="2022-05" db="EMBL/GenBank/DDBJ databases">
        <title>Comparative Genomics of Spacecraft Associated Microbes.</title>
        <authorList>
            <person name="Tran M.T."/>
            <person name="Wright A."/>
            <person name="Seuylemezian A."/>
            <person name="Eisen J."/>
            <person name="Coil D."/>
        </authorList>
    </citation>
    <scope>NUCLEOTIDE SEQUENCE</scope>
    <source>
        <strain evidence="3">214.1.1</strain>
    </source>
</reference>
<dbReference type="InterPro" id="IPR036249">
    <property type="entry name" value="Thioredoxin-like_sf"/>
</dbReference>
<evidence type="ECO:0000313" key="4">
    <source>
        <dbReference type="Proteomes" id="UP001139179"/>
    </source>
</evidence>
<evidence type="ECO:0000313" key="3">
    <source>
        <dbReference type="EMBL" id="MCM3714618.1"/>
    </source>
</evidence>
<proteinExistence type="predicted"/>
<dbReference type="InterPro" id="IPR013766">
    <property type="entry name" value="Thioredoxin_domain"/>
</dbReference>
<evidence type="ECO:0000256" key="1">
    <source>
        <dbReference type="SAM" id="MobiDB-lite"/>
    </source>
</evidence>
<dbReference type="EMBL" id="JAMBOL010000008">
    <property type="protein sequence ID" value="MCM3714618.1"/>
    <property type="molecule type" value="Genomic_DNA"/>
</dbReference>